<dbReference type="HOGENOM" id="CLU_1991526_0_0_7"/>
<dbReference type="EMBL" id="CP001816">
    <property type="protein sequence ID" value="ACZ12137.1"/>
    <property type="molecule type" value="Genomic_DNA"/>
</dbReference>
<reference evidence="1 2" key="2">
    <citation type="journal article" date="2010" name="Stand. Genomic Sci.">
        <title>Complete genome sequence of Sulfurospirillum deleyianum type strain (5175).</title>
        <authorList>
            <person name="Sikorski J."/>
            <person name="Lapidus A."/>
            <person name="Copeland A."/>
            <person name="Glavina Del Rio T."/>
            <person name="Nolan M."/>
            <person name="Lucas S."/>
            <person name="Chen F."/>
            <person name="Tice H."/>
            <person name="Cheng J.F."/>
            <person name="Saunders E."/>
            <person name="Bruce D."/>
            <person name="Goodwin L."/>
            <person name="Pitluck S."/>
            <person name="Ovchinnikova G."/>
            <person name="Pati A."/>
            <person name="Ivanova N."/>
            <person name="Mavromatis K."/>
            <person name="Chen A."/>
            <person name="Palaniappan K."/>
            <person name="Chain P."/>
            <person name="Land M."/>
            <person name="Hauser L."/>
            <person name="Chang Y.J."/>
            <person name="Jeffries C.D."/>
            <person name="Brettin T."/>
            <person name="Detter J.C."/>
            <person name="Han C."/>
            <person name="Rohde M."/>
            <person name="Lang E."/>
            <person name="Spring S."/>
            <person name="Goker M."/>
            <person name="Bristow J."/>
            <person name="Eisen J.A."/>
            <person name="Markowitz V."/>
            <person name="Hugenholtz P."/>
            <person name="Kyrpides N.C."/>
            <person name="Klenk H.P."/>
        </authorList>
    </citation>
    <scope>NUCLEOTIDE SEQUENCE [LARGE SCALE GENOMIC DNA]</scope>
    <source>
        <strain evidence="2">ATCC 51133 / DSM 6946 / 5175</strain>
    </source>
</reference>
<sequence length="125" mass="13905">MEECCVLRHTSKKALRSLLSESFLKRDESISAKALTRGGKSPYLFVIFFKLKYDGSTPMKFSLFQSSSSLTLSFSFSFIRCAAHSVASSFACAALSLLNERFRLGMTTSNKRRGGGCCARLHNLR</sequence>
<protein>
    <submittedName>
        <fullName evidence="1">Uncharacterized protein</fullName>
    </submittedName>
</protein>
<name>D1B217_SULD5</name>
<dbReference type="AlphaFoldDB" id="D1B217"/>
<accession>D1B217</accession>
<proteinExistence type="predicted"/>
<keyword evidence="2" id="KW-1185">Reference proteome</keyword>
<evidence type="ECO:0000313" key="2">
    <source>
        <dbReference type="Proteomes" id="UP000002222"/>
    </source>
</evidence>
<dbReference type="Proteomes" id="UP000002222">
    <property type="component" value="Chromosome"/>
</dbReference>
<evidence type="ECO:0000313" key="1">
    <source>
        <dbReference type="EMBL" id="ACZ12137.1"/>
    </source>
</evidence>
<organism evidence="1 2">
    <name type="scientific">Sulfurospirillum deleyianum (strain ATCC 51133 / DSM 6946 / 5175)</name>
    <dbReference type="NCBI Taxonomy" id="525898"/>
    <lineage>
        <taxon>Bacteria</taxon>
        <taxon>Pseudomonadati</taxon>
        <taxon>Campylobacterota</taxon>
        <taxon>Epsilonproteobacteria</taxon>
        <taxon>Campylobacterales</taxon>
        <taxon>Sulfurospirillaceae</taxon>
        <taxon>Sulfurospirillum</taxon>
    </lineage>
</organism>
<dbReference type="KEGG" id="sdl:Sdel_1114"/>
<reference evidence="2" key="1">
    <citation type="submission" date="2009-11" db="EMBL/GenBank/DDBJ databases">
        <title>The complete genome of Sulfurospirillum deleyianum DSM 6946.</title>
        <authorList>
            <consortium name="US DOE Joint Genome Institute (JGI-PGF)"/>
            <person name="Lucas S."/>
            <person name="Copeland A."/>
            <person name="Lapidus A."/>
            <person name="Glavina del Rio T."/>
            <person name="Dalin E."/>
            <person name="Tice H."/>
            <person name="Bruce D."/>
            <person name="Goodwin L."/>
            <person name="Pitluck S."/>
            <person name="Kyrpides N."/>
            <person name="Mavromatis K."/>
            <person name="Ivanova N."/>
            <person name="Ovchinnikova G."/>
            <person name="Munk A.C."/>
            <person name="Lu M."/>
            <person name="Brettin T."/>
            <person name="Detter J.C."/>
            <person name="Han C."/>
            <person name="Tapia R."/>
            <person name="Larimer F."/>
            <person name="Land M."/>
            <person name="Hauser L."/>
            <person name="Markowitz V."/>
            <person name="Cheng J.F."/>
            <person name="Hugenholtz P."/>
            <person name="Woyke T."/>
            <person name="Wu D."/>
            <person name="Aumann P."/>
            <person name="Schneider S."/>
            <person name="Lang E."/>
            <person name="Spring S."/>
            <person name="Klenk H.P."/>
            <person name="Eisen J.A."/>
        </authorList>
    </citation>
    <scope>NUCLEOTIDE SEQUENCE [LARGE SCALE GENOMIC DNA]</scope>
    <source>
        <strain evidence="2">ATCC 51133 / DSM 6946 / 5175</strain>
    </source>
</reference>
<gene>
    <name evidence="1" type="ordered locus">Sdel_1114</name>
</gene>